<dbReference type="PANTHER" id="PTHR10953">
    <property type="entry name" value="UBIQUITIN-ACTIVATING ENZYME E1"/>
    <property type="match status" value="1"/>
</dbReference>
<protein>
    <submittedName>
        <fullName evidence="2">HesA/MoeB/ThiF family protein</fullName>
    </submittedName>
</protein>
<dbReference type="KEGG" id="mou:OU421_02110"/>
<dbReference type="GeneID" id="76833858"/>
<proteinExistence type="predicted"/>
<dbReference type="GO" id="GO:0008641">
    <property type="term" value="F:ubiquitin-like modifier activating enzyme activity"/>
    <property type="evidence" value="ECO:0007669"/>
    <property type="project" value="InterPro"/>
</dbReference>
<dbReference type="SUPFAM" id="SSF69572">
    <property type="entry name" value="Activating enzymes of the ubiquitin-like proteins"/>
    <property type="match status" value="1"/>
</dbReference>
<dbReference type="InterPro" id="IPR035985">
    <property type="entry name" value="Ubiquitin-activating_enz"/>
</dbReference>
<evidence type="ECO:0000313" key="3">
    <source>
        <dbReference type="Proteomes" id="UP001163096"/>
    </source>
</evidence>
<sequence>MLTPEEKEQFIRQIPILEEKGQEILKGSKVLVAGAGGLGTTIALHCAFAGFGTIRIADCDTIERSNLNRQTLYRPKDIGKIKALVAEDRIRGITPYLKTEAVNAVITEENAMQLTDGMDVIIDAMDNYDTRYILADAAEDCGIPFIHGAIDGFYGQVATIVPGCSACLRCIVPHPPPREKVPALSATTGVIGSIQVTEAIKCILGKGTLLTDRILMWDGLQGETALIHVSPLKDCPHCGSQGRG</sequence>
<dbReference type="EMBL" id="CP113361">
    <property type="protein sequence ID" value="WAI01687.1"/>
    <property type="molecule type" value="Genomic_DNA"/>
</dbReference>
<gene>
    <name evidence="2" type="ORF">OU421_02110</name>
</gene>
<keyword evidence="3" id="KW-1185">Reference proteome</keyword>
<organism evidence="2 3">
    <name type="scientific">Methanogenium organophilum</name>
    <dbReference type="NCBI Taxonomy" id="2199"/>
    <lineage>
        <taxon>Archaea</taxon>
        <taxon>Methanobacteriati</taxon>
        <taxon>Methanobacteriota</taxon>
        <taxon>Stenosarchaea group</taxon>
        <taxon>Methanomicrobia</taxon>
        <taxon>Methanomicrobiales</taxon>
        <taxon>Methanomicrobiaceae</taxon>
        <taxon>Methanogenium</taxon>
    </lineage>
</organism>
<dbReference type="InterPro" id="IPR000594">
    <property type="entry name" value="ThiF_NAD_FAD-bd"/>
</dbReference>
<evidence type="ECO:0000259" key="1">
    <source>
        <dbReference type="Pfam" id="PF00899"/>
    </source>
</evidence>
<dbReference type="Gene3D" id="3.40.50.720">
    <property type="entry name" value="NAD(P)-binding Rossmann-like Domain"/>
    <property type="match status" value="1"/>
</dbReference>
<dbReference type="GO" id="GO:0016779">
    <property type="term" value="F:nucleotidyltransferase activity"/>
    <property type="evidence" value="ECO:0007669"/>
    <property type="project" value="TreeGrafter"/>
</dbReference>
<feature type="domain" description="THIF-type NAD/FAD binding fold" evidence="1">
    <location>
        <begin position="12"/>
        <end position="235"/>
    </location>
</feature>
<dbReference type="InterPro" id="IPR045886">
    <property type="entry name" value="ThiF/MoeB/HesA"/>
</dbReference>
<dbReference type="Proteomes" id="UP001163096">
    <property type="component" value="Chromosome"/>
</dbReference>
<reference evidence="2" key="1">
    <citation type="submission" date="2022-11" db="EMBL/GenBank/DDBJ databases">
        <title>Complete genome sequence of Methanogenium organophilum DSM 3596.</title>
        <authorList>
            <person name="Chen S.-C."/>
            <person name="Lai S.-J."/>
            <person name="You Y.-T."/>
        </authorList>
    </citation>
    <scope>NUCLEOTIDE SEQUENCE</scope>
    <source>
        <strain evidence="2">DSM 3596</strain>
    </source>
</reference>
<dbReference type="CDD" id="cd00757">
    <property type="entry name" value="ThiF_MoeB_HesA_family"/>
    <property type="match status" value="1"/>
</dbReference>
<accession>A0A9X9S556</accession>
<dbReference type="RefSeq" id="WP_268186948.1">
    <property type="nucleotide sequence ID" value="NZ_CP113361.1"/>
</dbReference>
<name>A0A9X9S556_METOG</name>
<evidence type="ECO:0000313" key="2">
    <source>
        <dbReference type="EMBL" id="WAI01687.1"/>
    </source>
</evidence>
<dbReference type="GO" id="GO:0004792">
    <property type="term" value="F:thiosulfate-cyanide sulfurtransferase activity"/>
    <property type="evidence" value="ECO:0007669"/>
    <property type="project" value="TreeGrafter"/>
</dbReference>
<dbReference type="AlphaFoldDB" id="A0A9X9S556"/>
<dbReference type="GO" id="GO:0005737">
    <property type="term" value="C:cytoplasm"/>
    <property type="evidence" value="ECO:0007669"/>
    <property type="project" value="TreeGrafter"/>
</dbReference>
<dbReference type="PANTHER" id="PTHR10953:SF102">
    <property type="entry name" value="ADENYLYLTRANSFERASE AND SULFURTRANSFERASE MOCS3"/>
    <property type="match status" value="1"/>
</dbReference>
<dbReference type="Pfam" id="PF00899">
    <property type="entry name" value="ThiF"/>
    <property type="match status" value="1"/>
</dbReference>